<accession>A0A1L8RFM6</accession>
<evidence type="ECO:0000256" key="1">
    <source>
        <dbReference type="ARBA" id="ARBA00022679"/>
    </source>
</evidence>
<dbReference type="AlphaFoldDB" id="A0A1L8RFM6"/>
<evidence type="ECO:0000313" key="5">
    <source>
        <dbReference type="Proteomes" id="UP000181884"/>
    </source>
</evidence>
<dbReference type="EMBL" id="JXKH01000004">
    <property type="protein sequence ID" value="OJG18579.1"/>
    <property type="molecule type" value="Genomic_DNA"/>
</dbReference>
<keyword evidence="5" id="KW-1185">Reference proteome</keyword>
<dbReference type="SUPFAM" id="SSF55729">
    <property type="entry name" value="Acyl-CoA N-acyltransferases (Nat)"/>
    <property type="match status" value="1"/>
</dbReference>
<dbReference type="CDD" id="cd04301">
    <property type="entry name" value="NAT_SF"/>
    <property type="match status" value="1"/>
</dbReference>
<comment type="caution">
    <text evidence="4">The sequence shown here is derived from an EMBL/GenBank/DDBJ whole genome shotgun (WGS) entry which is preliminary data.</text>
</comment>
<organism evidence="4 5">
    <name type="scientific">Enterococcus canis</name>
    <dbReference type="NCBI Taxonomy" id="214095"/>
    <lineage>
        <taxon>Bacteria</taxon>
        <taxon>Bacillati</taxon>
        <taxon>Bacillota</taxon>
        <taxon>Bacilli</taxon>
        <taxon>Lactobacillales</taxon>
        <taxon>Enterococcaceae</taxon>
        <taxon>Enterococcus</taxon>
    </lineage>
</organism>
<dbReference type="PANTHER" id="PTHR43877">
    <property type="entry name" value="AMINOALKYLPHOSPHONATE N-ACETYLTRANSFERASE-RELATED-RELATED"/>
    <property type="match status" value="1"/>
</dbReference>
<keyword evidence="2" id="KW-0012">Acyltransferase</keyword>
<proteinExistence type="predicted"/>
<name>A0A1L8RFM6_9ENTE</name>
<dbReference type="RefSeq" id="WP_067395534.1">
    <property type="nucleotide sequence ID" value="NZ_JXKH01000004.1"/>
</dbReference>
<keyword evidence="1" id="KW-0808">Transferase</keyword>
<dbReference type="Pfam" id="PF13673">
    <property type="entry name" value="Acetyltransf_10"/>
    <property type="match status" value="1"/>
</dbReference>
<dbReference type="PANTHER" id="PTHR43877:SF2">
    <property type="entry name" value="AMINOALKYLPHOSPHONATE N-ACETYLTRANSFERASE-RELATED"/>
    <property type="match status" value="1"/>
</dbReference>
<dbReference type="GO" id="GO:0016747">
    <property type="term" value="F:acyltransferase activity, transferring groups other than amino-acyl groups"/>
    <property type="evidence" value="ECO:0007669"/>
    <property type="project" value="InterPro"/>
</dbReference>
<gene>
    <name evidence="4" type="ORF">RU97_GL001976</name>
</gene>
<dbReference type="InterPro" id="IPR050832">
    <property type="entry name" value="Bact_Acetyltransf"/>
</dbReference>
<evidence type="ECO:0000256" key="2">
    <source>
        <dbReference type="ARBA" id="ARBA00023315"/>
    </source>
</evidence>
<dbReference type="Proteomes" id="UP000181884">
    <property type="component" value="Unassembled WGS sequence"/>
</dbReference>
<reference evidence="4 5" key="1">
    <citation type="submission" date="2014-12" db="EMBL/GenBank/DDBJ databases">
        <title>Draft genome sequences of 29 type strains of Enterococci.</title>
        <authorList>
            <person name="Zhong Z."/>
            <person name="Sun Z."/>
            <person name="Liu W."/>
            <person name="Zhang W."/>
            <person name="Zhang H."/>
        </authorList>
    </citation>
    <scope>NUCLEOTIDE SEQUENCE [LARGE SCALE GENOMIC DNA]</scope>
    <source>
        <strain evidence="4 5">DSM 17029</strain>
    </source>
</reference>
<feature type="domain" description="N-acetyltransferase" evidence="3">
    <location>
        <begin position="1"/>
        <end position="145"/>
    </location>
</feature>
<evidence type="ECO:0000259" key="3">
    <source>
        <dbReference type="PROSITE" id="PS51186"/>
    </source>
</evidence>
<protein>
    <recommendedName>
        <fullName evidence="3">N-acetyltransferase domain-containing protein</fullName>
    </recommendedName>
</protein>
<dbReference type="Gene3D" id="3.40.630.30">
    <property type="match status" value="1"/>
</dbReference>
<dbReference type="InterPro" id="IPR000182">
    <property type="entry name" value="GNAT_dom"/>
</dbReference>
<dbReference type="STRING" id="214095.RU97_GL001976"/>
<dbReference type="PROSITE" id="PS51186">
    <property type="entry name" value="GNAT"/>
    <property type="match status" value="1"/>
</dbReference>
<evidence type="ECO:0000313" key="4">
    <source>
        <dbReference type="EMBL" id="OJG18579.1"/>
    </source>
</evidence>
<sequence>MKIKKIAYATPAYQATLDLRNQVMRHPLGLDIMDEDLSSEQTALILGAFSETQLMGFGILAGGSEPVRKVEYLVVDDSLQSQGVGSQLLQALEKAALNEGATTIELEARVTAQPFYERHGYHTTGERYLLPQAPVEHILMSKTLGTAAV</sequence>
<dbReference type="InterPro" id="IPR016181">
    <property type="entry name" value="Acyl_CoA_acyltransferase"/>
</dbReference>